<proteinExistence type="predicted"/>
<comment type="caution">
    <text evidence="2">The sequence shown here is derived from an EMBL/GenBank/DDBJ whole genome shotgun (WGS) entry which is preliminary data.</text>
</comment>
<evidence type="ECO:0000313" key="3">
    <source>
        <dbReference type="Proteomes" id="UP000664132"/>
    </source>
</evidence>
<protein>
    <recommendedName>
        <fullName evidence="4">BTB domain-containing protein</fullName>
    </recommendedName>
</protein>
<reference evidence="2" key="1">
    <citation type="submission" date="2021-02" db="EMBL/GenBank/DDBJ databases">
        <title>Genome sequence Cadophora malorum strain M34.</title>
        <authorList>
            <person name="Stefanovic E."/>
            <person name="Vu D."/>
            <person name="Scully C."/>
            <person name="Dijksterhuis J."/>
            <person name="Roader J."/>
            <person name="Houbraken J."/>
        </authorList>
    </citation>
    <scope>NUCLEOTIDE SEQUENCE</scope>
    <source>
        <strain evidence="2">M34</strain>
    </source>
</reference>
<dbReference type="EMBL" id="JAFJYH010000103">
    <property type="protein sequence ID" value="KAG4419534.1"/>
    <property type="molecule type" value="Genomic_DNA"/>
</dbReference>
<gene>
    <name evidence="2" type="ORF">IFR04_007328</name>
</gene>
<dbReference type="Proteomes" id="UP000664132">
    <property type="component" value="Unassembled WGS sequence"/>
</dbReference>
<keyword evidence="3" id="KW-1185">Reference proteome</keyword>
<evidence type="ECO:0008006" key="4">
    <source>
        <dbReference type="Google" id="ProtNLM"/>
    </source>
</evidence>
<feature type="region of interest" description="Disordered" evidence="1">
    <location>
        <begin position="1"/>
        <end position="29"/>
    </location>
</feature>
<organism evidence="2 3">
    <name type="scientific">Cadophora malorum</name>
    <dbReference type="NCBI Taxonomy" id="108018"/>
    <lineage>
        <taxon>Eukaryota</taxon>
        <taxon>Fungi</taxon>
        <taxon>Dikarya</taxon>
        <taxon>Ascomycota</taxon>
        <taxon>Pezizomycotina</taxon>
        <taxon>Leotiomycetes</taxon>
        <taxon>Helotiales</taxon>
        <taxon>Ploettnerulaceae</taxon>
        <taxon>Cadophora</taxon>
    </lineage>
</organism>
<accession>A0A8H7WB14</accession>
<sequence length="412" mass="47093">MLQLDPKMAIPTGEATDASAGDEPTNIPPTSFRYQAQDTTCSFSDPIICISNITTPNPPIIGLSQTQARGTNHQQHTLPQRNLISRLQIFRTEILKNYIQELVSLLKYLLNFLSNFHSHKQRALLTTTITTNSNHHFLIPTYLLTQNSAYFSTMLLHPSAPWIETQMRIVNMEEIGTDAFGVYKMWLESGEVDVERVISLGSDALSRTETSNPIGNERDIRTGEKGEQELRMAKLELLIESYILGDYIQAPFGFMDRVMSCVVRAFGELYIASEGKLPLEKMRDIWERTYPETPLRDVVVDLLATSFLKSNMKHALVRGELGEDIVREIIDAVRERREENANEGIRARMPWETYHRRYFLYARAGMAREEKKKGKKGKWDGEKELGEVETKTVVAYWDVQGSELKLPEGTKW</sequence>
<name>A0A8H7WB14_9HELO</name>
<dbReference type="OrthoDB" id="3562861at2759"/>
<dbReference type="AlphaFoldDB" id="A0A8H7WB14"/>
<evidence type="ECO:0000256" key="1">
    <source>
        <dbReference type="SAM" id="MobiDB-lite"/>
    </source>
</evidence>
<evidence type="ECO:0000313" key="2">
    <source>
        <dbReference type="EMBL" id="KAG4419534.1"/>
    </source>
</evidence>